<comment type="caution">
    <text evidence="1">The sequence shown here is derived from an EMBL/GenBank/DDBJ whole genome shotgun (WGS) entry which is preliminary data.</text>
</comment>
<dbReference type="EMBL" id="JANBUJ010000861">
    <property type="protein sequence ID" value="KAJ2769795.1"/>
    <property type="molecule type" value="Genomic_DNA"/>
</dbReference>
<evidence type="ECO:0000313" key="1">
    <source>
        <dbReference type="EMBL" id="KAJ2769795.1"/>
    </source>
</evidence>
<protein>
    <submittedName>
        <fullName evidence="1">Uncharacterized protein</fullName>
    </submittedName>
</protein>
<gene>
    <name evidence="1" type="ORF">IWQ57_002953</name>
</gene>
<organism evidence="1 2">
    <name type="scientific">Coemansia nantahalensis</name>
    <dbReference type="NCBI Taxonomy" id="2789366"/>
    <lineage>
        <taxon>Eukaryota</taxon>
        <taxon>Fungi</taxon>
        <taxon>Fungi incertae sedis</taxon>
        <taxon>Zoopagomycota</taxon>
        <taxon>Kickxellomycotina</taxon>
        <taxon>Kickxellomycetes</taxon>
        <taxon>Kickxellales</taxon>
        <taxon>Kickxellaceae</taxon>
        <taxon>Coemansia</taxon>
    </lineage>
</organism>
<dbReference type="Proteomes" id="UP001140234">
    <property type="component" value="Unassembled WGS sequence"/>
</dbReference>
<sequence>MAPLCESFKQLRAAATAVEERCGFDVWSEMQLERVVTGSVHKLYSSLFGAWDLSAAPDLYSDLVDPLLPYTRAAGSDGPAGTMTPLVSLLTRTLVPRLKQYVHTEWDPSSDDRLASILDRLPPAISAAVSGDIGMVLQRAAEKTNPRVAMARLAQAPEPEEQLAALSPLRFDRMLIPWLPFVADPSELLAIVRRKLCTALDCWVPSKGSNDLLAALVSPWIEVLHGRDRAKLIAAAVSCLSAMLRANLEFNAQRQALWPFKLLVKWHRILPLDTWASLARSSVLERFLDYLRQWLAEQDADYAEVADWYWQWKLLFPADAVVCPEIQDAFREALVYMAFSLEQRLCASGT</sequence>
<accession>A0ACC1JYK3</accession>
<keyword evidence="2" id="KW-1185">Reference proteome</keyword>
<reference evidence="1" key="1">
    <citation type="submission" date="2022-07" db="EMBL/GenBank/DDBJ databases">
        <title>Phylogenomic reconstructions and comparative analyses of Kickxellomycotina fungi.</title>
        <authorList>
            <person name="Reynolds N.K."/>
            <person name="Stajich J.E."/>
            <person name="Barry K."/>
            <person name="Grigoriev I.V."/>
            <person name="Crous P."/>
            <person name="Smith M.E."/>
        </authorList>
    </citation>
    <scope>NUCLEOTIDE SEQUENCE</scope>
    <source>
        <strain evidence="1">CBS 109366</strain>
    </source>
</reference>
<proteinExistence type="predicted"/>
<name>A0ACC1JYK3_9FUNG</name>
<evidence type="ECO:0000313" key="2">
    <source>
        <dbReference type="Proteomes" id="UP001140234"/>
    </source>
</evidence>